<feature type="domain" description="Nuclease-associated modular DNA-binding 1" evidence="1">
    <location>
        <begin position="172"/>
        <end position="202"/>
    </location>
</feature>
<dbReference type="GO" id="GO:0016788">
    <property type="term" value="F:hydrolase activity, acting on ester bonds"/>
    <property type="evidence" value="ECO:0007669"/>
    <property type="project" value="InterPro"/>
</dbReference>
<evidence type="ECO:0000313" key="4">
    <source>
        <dbReference type="Proteomes" id="UP000320643"/>
    </source>
</evidence>
<name>A0A552V043_9FLAO</name>
<dbReference type="Pfam" id="PF07453">
    <property type="entry name" value="NUMOD1"/>
    <property type="match status" value="1"/>
</dbReference>
<reference evidence="3 4" key="1">
    <citation type="submission" date="2019-07" db="EMBL/GenBank/DDBJ databases">
        <title>Flavobacterium sp. nov., isolated from glacier ice.</title>
        <authorList>
            <person name="Liu Q."/>
            <person name="Xin Y.-H."/>
        </authorList>
    </citation>
    <scope>NUCLEOTIDE SEQUENCE [LARGE SCALE GENOMIC DNA]</scope>
    <source>
        <strain evidence="3 4">ZT4R6</strain>
    </source>
</reference>
<dbReference type="Gene3D" id="1.10.10.10">
    <property type="entry name" value="Winged helix-like DNA-binding domain superfamily/Winged helix DNA-binding domain"/>
    <property type="match status" value="1"/>
</dbReference>
<keyword evidence="4" id="KW-1185">Reference proteome</keyword>
<sequence>MSDPDIHTEYRNKSLADLPGEVWKDVPGFEGYYQASNLGRIKSLDRTIPHPRLKTQFVKGRVLSQSVFKNKNLLTGEPMVDLRVTLLLENKYNYFNTRRLIYQAFIDPKLDYKLTGLYVINVDANGYNNRPENLKLVSKKEKQQRVIARNRMTHHLSTADRSGWKKSYATSKPVAQYDLDGNLVKEFRSIKEASRELRLSDKAIIDVAKGIYKQWNGFVWKYIDKE</sequence>
<gene>
    <name evidence="3" type="ORF">FMM05_11580</name>
</gene>
<dbReference type="SUPFAM" id="SSF54060">
    <property type="entry name" value="His-Me finger endonucleases"/>
    <property type="match status" value="1"/>
</dbReference>
<feature type="domain" description="NUMOD4" evidence="2">
    <location>
        <begin position="21"/>
        <end position="70"/>
    </location>
</feature>
<dbReference type="InterPro" id="IPR003647">
    <property type="entry name" value="Intron_nuc_1_rpt"/>
</dbReference>
<dbReference type="Gene3D" id="3.90.75.20">
    <property type="match status" value="1"/>
</dbReference>
<evidence type="ECO:0000259" key="2">
    <source>
        <dbReference type="Pfam" id="PF07463"/>
    </source>
</evidence>
<evidence type="ECO:0000259" key="1">
    <source>
        <dbReference type="Pfam" id="PF07453"/>
    </source>
</evidence>
<dbReference type="InterPro" id="IPR010902">
    <property type="entry name" value="NUMOD4"/>
</dbReference>
<dbReference type="SUPFAM" id="SSF64496">
    <property type="entry name" value="DNA-binding domain of intron-encoded endonucleases"/>
    <property type="match status" value="1"/>
</dbReference>
<dbReference type="RefSeq" id="WP_143373548.1">
    <property type="nucleotide sequence ID" value="NZ_VJVZ01000007.1"/>
</dbReference>
<dbReference type="Proteomes" id="UP000320643">
    <property type="component" value="Unassembled WGS sequence"/>
</dbReference>
<dbReference type="OrthoDB" id="1200681at2"/>
<dbReference type="InterPro" id="IPR036388">
    <property type="entry name" value="WH-like_DNA-bd_sf"/>
</dbReference>
<evidence type="ECO:0008006" key="5">
    <source>
        <dbReference type="Google" id="ProtNLM"/>
    </source>
</evidence>
<dbReference type="SMART" id="SM00497">
    <property type="entry name" value="IENR1"/>
    <property type="match status" value="1"/>
</dbReference>
<dbReference type="InterPro" id="IPR044925">
    <property type="entry name" value="His-Me_finger_sf"/>
</dbReference>
<dbReference type="EMBL" id="VJVZ01000007">
    <property type="protein sequence ID" value="TRW23800.1"/>
    <property type="molecule type" value="Genomic_DNA"/>
</dbReference>
<comment type="caution">
    <text evidence="3">The sequence shown here is derived from an EMBL/GenBank/DDBJ whole genome shotgun (WGS) entry which is preliminary data.</text>
</comment>
<dbReference type="InterPro" id="IPR010896">
    <property type="entry name" value="NUMOD1"/>
</dbReference>
<proteinExistence type="predicted"/>
<protein>
    <recommendedName>
        <fullName evidence="5">NUMOD4 domain-containing protein</fullName>
    </recommendedName>
</protein>
<dbReference type="Pfam" id="PF07463">
    <property type="entry name" value="NUMOD4"/>
    <property type="match status" value="1"/>
</dbReference>
<evidence type="ECO:0000313" key="3">
    <source>
        <dbReference type="EMBL" id="TRW23800.1"/>
    </source>
</evidence>
<accession>A0A552V043</accession>
<organism evidence="3 4">
    <name type="scientific">Flavobacterium zepuense</name>
    <dbReference type="NCBI Taxonomy" id="2593302"/>
    <lineage>
        <taxon>Bacteria</taxon>
        <taxon>Pseudomonadati</taxon>
        <taxon>Bacteroidota</taxon>
        <taxon>Flavobacteriia</taxon>
        <taxon>Flavobacteriales</taxon>
        <taxon>Flavobacteriaceae</taxon>
        <taxon>Flavobacterium</taxon>
    </lineage>
</organism>
<dbReference type="AlphaFoldDB" id="A0A552V043"/>